<gene>
    <name evidence="1" type="ORF">AMD01_17460</name>
</gene>
<evidence type="ECO:0000313" key="2">
    <source>
        <dbReference type="Proteomes" id="UP000037558"/>
    </source>
</evidence>
<dbReference type="Proteomes" id="UP000037558">
    <property type="component" value="Unassembled WGS sequence"/>
</dbReference>
<comment type="caution">
    <text evidence="1">The sequence shown here is derived from an EMBL/GenBank/DDBJ whole genome shotgun (WGS) entry which is preliminary data.</text>
</comment>
<keyword evidence="2" id="KW-1185">Reference proteome</keyword>
<dbReference type="EMBL" id="LILC01000023">
    <property type="protein sequence ID" value="KOO43064.1"/>
    <property type="molecule type" value="Genomic_DNA"/>
</dbReference>
<evidence type="ECO:0000313" key="1">
    <source>
        <dbReference type="EMBL" id="KOO43064.1"/>
    </source>
</evidence>
<organism evidence="1 2">
    <name type="scientific">Priestia koreensis</name>
    <dbReference type="NCBI Taxonomy" id="284581"/>
    <lineage>
        <taxon>Bacteria</taxon>
        <taxon>Bacillati</taxon>
        <taxon>Bacillota</taxon>
        <taxon>Bacilli</taxon>
        <taxon>Bacillales</taxon>
        <taxon>Bacillaceae</taxon>
        <taxon>Priestia</taxon>
    </lineage>
</organism>
<accession>A0A0M0KW73</accession>
<dbReference type="PATRIC" id="fig|284581.3.peg.2999"/>
<name>A0A0M0KW73_9BACI</name>
<dbReference type="AlphaFoldDB" id="A0A0M0KW73"/>
<protein>
    <submittedName>
        <fullName evidence="1">Uncharacterized protein</fullName>
    </submittedName>
</protein>
<reference evidence="2" key="1">
    <citation type="submission" date="2015-08" db="EMBL/GenBank/DDBJ databases">
        <title>Fjat-14210 dsm16467.</title>
        <authorList>
            <person name="Liu B."/>
            <person name="Wang J."/>
            <person name="Zhu Y."/>
            <person name="Liu G."/>
            <person name="Chen Q."/>
            <person name="Chen Z."/>
            <person name="Lan J."/>
            <person name="Che J."/>
            <person name="Ge C."/>
            <person name="Shi H."/>
            <person name="Pan Z."/>
            <person name="Liu X."/>
        </authorList>
    </citation>
    <scope>NUCLEOTIDE SEQUENCE [LARGE SCALE GENOMIC DNA]</scope>
    <source>
        <strain evidence="2">DSM 16467</strain>
    </source>
</reference>
<sequence>MLFSKKTAANDTYELAQNSLKVYGHIDGDERISPTILSKIALHNDRIVINDVAIIPLVRVEKATFDKLIEKEETSDGATTNYYFGRLTIFFTSRDGETTFLTCETKKKNQFNLISQYELIKKRINERVGNNEESSQQPLPEPYEL</sequence>
<proteinExistence type="predicted"/>